<sequence length="43" mass="5125">MLTLFFCLLYEDELFGYEGNFKENKKDTARITIEIFKASWGEI</sequence>
<protein>
    <submittedName>
        <fullName evidence="1">Uncharacterized protein</fullName>
    </submittedName>
</protein>
<comment type="caution">
    <text evidence="1">The sequence shown here is derived from an EMBL/GenBank/DDBJ whole genome shotgun (WGS) entry which is preliminary data.</text>
</comment>
<gene>
    <name evidence="1" type="ORF">SDC9_180282</name>
</gene>
<accession>A0A645H3A2</accession>
<reference evidence="1" key="1">
    <citation type="submission" date="2019-08" db="EMBL/GenBank/DDBJ databases">
        <authorList>
            <person name="Kucharzyk K."/>
            <person name="Murdoch R.W."/>
            <person name="Higgins S."/>
            <person name="Loffler F."/>
        </authorList>
    </citation>
    <scope>NUCLEOTIDE SEQUENCE</scope>
</reference>
<proteinExistence type="predicted"/>
<name>A0A645H3A2_9ZZZZ</name>
<dbReference type="EMBL" id="VSSQ01084996">
    <property type="protein sequence ID" value="MPN32802.1"/>
    <property type="molecule type" value="Genomic_DNA"/>
</dbReference>
<dbReference type="AlphaFoldDB" id="A0A645H3A2"/>
<evidence type="ECO:0000313" key="1">
    <source>
        <dbReference type="EMBL" id="MPN32802.1"/>
    </source>
</evidence>
<organism evidence="1">
    <name type="scientific">bioreactor metagenome</name>
    <dbReference type="NCBI Taxonomy" id="1076179"/>
    <lineage>
        <taxon>unclassified sequences</taxon>
        <taxon>metagenomes</taxon>
        <taxon>ecological metagenomes</taxon>
    </lineage>
</organism>